<gene>
    <name evidence="1" type="ORF">GDO78_021766</name>
</gene>
<dbReference type="EMBL" id="WNTK01068877">
    <property type="protein sequence ID" value="KAG9460448.1"/>
    <property type="molecule type" value="Genomic_DNA"/>
</dbReference>
<evidence type="ECO:0000313" key="2">
    <source>
        <dbReference type="Proteomes" id="UP000770717"/>
    </source>
</evidence>
<evidence type="ECO:0000313" key="1">
    <source>
        <dbReference type="EMBL" id="KAG9460448.1"/>
    </source>
</evidence>
<organism evidence="1 2">
    <name type="scientific">Eleutherodactylus coqui</name>
    <name type="common">Puerto Rican coqui</name>
    <dbReference type="NCBI Taxonomy" id="57060"/>
    <lineage>
        <taxon>Eukaryota</taxon>
        <taxon>Metazoa</taxon>
        <taxon>Chordata</taxon>
        <taxon>Craniata</taxon>
        <taxon>Vertebrata</taxon>
        <taxon>Euteleostomi</taxon>
        <taxon>Amphibia</taxon>
        <taxon>Batrachia</taxon>
        <taxon>Anura</taxon>
        <taxon>Neobatrachia</taxon>
        <taxon>Hyloidea</taxon>
        <taxon>Eleutherodactylidae</taxon>
        <taxon>Eleutherodactylinae</taxon>
        <taxon>Eleutherodactylus</taxon>
        <taxon>Eleutherodactylus</taxon>
    </lineage>
</organism>
<dbReference type="Proteomes" id="UP000770717">
    <property type="component" value="Unassembled WGS sequence"/>
</dbReference>
<reference evidence="1" key="1">
    <citation type="thesis" date="2020" institute="ProQuest LLC" country="789 East Eisenhower Parkway, Ann Arbor, MI, USA">
        <title>Comparative Genomics and Chromosome Evolution.</title>
        <authorList>
            <person name="Mudd A.B."/>
        </authorList>
    </citation>
    <scope>NUCLEOTIDE SEQUENCE</scope>
    <source>
        <strain evidence="1">HN-11 Male</strain>
        <tissue evidence="1">Kidney and liver</tissue>
    </source>
</reference>
<accession>A0A8J6E798</accession>
<protein>
    <submittedName>
        <fullName evidence="1">Uncharacterized protein</fullName>
    </submittedName>
</protein>
<sequence length="82" mass="9507">MYCAIILNKENKVKKPWFVILTRFLSAPLYHAEPVLLVLTSVLFLVLKLCCHFQPRLTEPLLTLKYHTTVTLVTNLLEPLLE</sequence>
<keyword evidence="2" id="KW-1185">Reference proteome</keyword>
<dbReference type="AlphaFoldDB" id="A0A8J6E798"/>
<name>A0A8J6E798_ELECQ</name>
<proteinExistence type="predicted"/>
<comment type="caution">
    <text evidence="1">The sequence shown here is derived from an EMBL/GenBank/DDBJ whole genome shotgun (WGS) entry which is preliminary data.</text>
</comment>